<evidence type="ECO:0000256" key="2">
    <source>
        <dbReference type="ARBA" id="ARBA00006222"/>
    </source>
</evidence>
<dbReference type="GO" id="GO:0005737">
    <property type="term" value="C:cytoplasm"/>
    <property type="evidence" value="ECO:0007669"/>
    <property type="project" value="UniProtKB-SubCell"/>
</dbReference>
<sequence length="433" mass="49848">MVDYSKWKKIEVSDDEDETHPNIDTPSLFKWRHEARIEREAEFKKKKQDLLDKVKKAEKEVAEAKKSYEGLTGKELDAAKKNALKVEKKLKALNEEKAALEKEERLMPLNVDNLSKDGFQRTYLNESKPRDTSMDNLSEEEKEKLQREFLNKYEKDIKAFGMLQKFDDSRRYLQERPHLVCNFTNNYLIIWCLNLEMEEKHDLAAHVAHQSTCMNYILELAKQLDVDPRSCVSSFFNRIQTADKVYKDAFDDELKALISRVKNRAQEKLEVAMKEVEEEERQKRLGPGGLDPQEVFATLPEELQKCFETRDMDLLKQVIVRMDEKDARYHMNRCIQSGLWVPDASTLAKDEDEEDAEPGENTKKSGDGAQAESAKSAVKEPLDVKKKSASESKKQEPADGVAKIPTDKDQKSPEAKKDESSKVPDSAEGDHEV</sequence>
<evidence type="ECO:0000256" key="5">
    <source>
        <dbReference type="ARBA" id="ARBA00023186"/>
    </source>
</evidence>
<comment type="subcellular location">
    <subcellularLocation>
        <location evidence="1">Cytoplasm</location>
    </subcellularLocation>
</comment>
<feature type="domain" description="Cdc37 Hsp90 binding" evidence="10">
    <location>
        <begin position="115"/>
        <end position="280"/>
    </location>
</feature>
<name>A0AAJ6VW80_9ACAR</name>
<reference evidence="13" key="1">
    <citation type="submission" date="2025-08" db="UniProtKB">
        <authorList>
            <consortium name="RefSeq"/>
        </authorList>
    </citation>
    <scope>IDENTIFICATION</scope>
</reference>
<evidence type="ECO:0000259" key="11">
    <source>
        <dbReference type="SMART" id="SM01071"/>
    </source>
</evidence>
<dbReference type="Proteomes" id="UP000694867">
    <property type="component" value="Unplaced"/>
</dbReference>
<dbReference type="PANTHER" id="PTHR12800:SF4">
    <property type="entry name" value="HSP90 CO-CHAPERONE CDC37"/>
    <property type="match status" value="1"/>
</dbReference>
<dbReference type="InterPro" id="IPR038189">
    <property type="entry name" value="Cdc37_Hsp90-bd_sf"/>
</dbReference>
<dbReference type="InterPro" id="IPR013874">
    <property type="entry name" value="Cdc37_Hsp90-bd"/>
</dbReference>
<gene>
    <name evidence="13" type="primary">LOC100907977</name>
</gene>
<evidence type="ECO:0000256" key="1">
    <source>
        <dbReference type="ARBA" id="ARBA00004496"/>
    </source>
</evidence>
<dbReference type="InterPro" id="IPR013855">
    <property type="entry name" value="Cdc37_N_dom"/>
</dbReference>
<keyword evidence="5" id="KW-0143">Chaperone</keyword>
<dbReference type="KEGG" id="goe:100907977"/>
<feature type="compositionally biased region" description="Basic and acidic residues" evidence="8">
    <location>
        <begin position="405"/>
        <end position="422"/>
    </location>
</feature>
<dbReference type="SMART" id="SM01070">
    <property type="entry name" value="CDC37_M"/>
    <property type="match status" value="1"/>
</dbReference>
<keyword evidence="12" id="KW-1185">Reference proteome</keyword>
<feature type="region of interest" description="Disordered" evidence="8">
    <location>
        <begin position="347"/>
        <end position="433"/>
    </location>
</feature>
<evidence type="ECO:0000256" key="3">
    <source>
        <dbReference type="ARBA" id="ARBA00020496"/>
    </source>
</evidence>
<feature type="domain" description="Cdc37 N-terminal" evidence="11">
    <location>
        <begin position="1"/>
        <end position="122"/>
    </location>
</feature>
<evidence type="ECO:0000313" key="13">
    <source>
        <dbReference type="RefSeq" id="XP_003740271.1"/>
    </source>
</evidence>
<feature type="compositionally biased region" description="Basic and acidic residues" evidence="8">
    <location>
        <begin position="1"/>
        <end position="12"/>
    </location>
</feature>
<dbReference type="Pfam" id="PF08565">
    <property type="entry name" value="CDC37_M"/>
    <property type="match status" value="1"/>
</dbReference>
<protein>
    <recommendedName>
        <fullName evidence="3">Hsp90 co-chaperone Cdc37</fullName>
    </recommendedName>
    <alternativeName>
        <fullName evidence="6">Hsp90 chaperone protein kinase-targeting subunit</fullName>
    </alternativeName>
</protein>
<keyword evidence="4" id="KW-0963">Cytoplasm</keyword>
<dbReference type="InterPro" id="IPR004918">
    <property type="entry name" value="Cdc37"/>
</dbReference>
<comment type="similarity">
    <text evidence="2">Belongs to the CDC37 family.</text>
</comment>
<dbReference type="Pfam" id="PF08564">
    <property type="entry name" value="CDC37_C"/>
    <property type="match status" value="1"/>
</dbReference>
<evidence type="ECO:0000256" key="6">
    <source>
        <dbReference type="ARBA" id="ARBA00031396"/>
    </source>
</evidence>
<dbReference type="SMART" id="SM01071">
    <property type="entry name" value="CDC37_N"/>
    <property type="match status" value="1"/>
</dbReference>
<dbReference type="GO" id="GO:0051082">
    <property type="term" value="F:unfolded protein binding"/>
    <property type="evidence" value="ECO:0007669"/>
    <property type="project" value="TreeGrafter"/>
</dbReference>
<dbReference type="GO" id="GO:0006457">
    <property type="term" value="P:protein folding"/>
    <property type="evidence" value="ECO:0007669"/>
    <property type="project" value="TreeGrafter"/>
</dbReference>
<dbReference type="SMART" id="SM01069">
    <property type="entry name" value="CDC37_C"/>
    <property type="match status" value="1"/>
</dbReference>
<dbReference type="PANTHER" id="PTHR12800">
    <property type="entry name" value="CDC37-RELATED"/>
    <property type="match status" value="1"/>
</dbReference>
<dbReference type="Gene3D" id="1.20.58.610">
    <property type="entry name" value="Cdc37, Hsp90 binding domain"/>
    <property type="match status" value="1"/>
</dbReference>
<dbReference type="AlphaFoldDB" id="A0AAJ6VW80"/>
<dbReference type="GO" id="GO:0031072">
    <property type="term" value="F:heat shock protein binding"/>
    <property type="evidence" value="ECO:0007669"/>
    <property type="project" value="TreeGrafter"/>
</dbReference>
<evidence type="ECO:0000259" key="10">
    <source>
        <dbReference type="SMART" id="SM01070"/>
    </source>
</evidence>
<evidence type="ECO:0000256" key="8">
    <source>
        <dbReference type="SAM" id="MobiDB-lite"/>
    </source>
</evidence>
<feature type="coiled-coil region" evidence="7">
    <location>
        <begin position="40"/>
        <end position="106"/>
    </location>
</feature>
<proteinExistence type="inferred from homology"/>
<dbReference type="Gene3D" id="6.10.140.250">
    <property type="match status" value="1"/>
</dbReference>
<evidence type="ECO:0000256" key="7">
    <source>
        <dbReference type="SAM" id="Coils"/>
    </source>
</evidence>
<dbReference type="GeneID" id="100907977"/>
<feature type="region of interest" description="Disordered" evidence="8">
    <location>
        <begin position="1"/>
        <end position="25"/>
    </location>
</feature>
<dbReference type="RefSeq" id="XP_003740271.1">
    <property type="nucleotide sequence ID" value="XM_003740223.2"/>
</dbReference>
<dbReference type="GO" id="GO:0019901">
    <property type="term" value="F:protein kinase binding"/>
    <property type="evidence" value="ECO:0007669"/>
    <property type="project" value="InterPro"/>
</dbReference>
<dbReference type="InterPro" id="IPR013873">
    <property type="entry name" value="Cdc37_C"/>
</dbReference>
<evidence type="ECO:0000259" key="9">
    <source>
        <dbReference type="SMART" id="SM01069"/>
    </source>
</evidence>
<dbReference type="FunFam" id="1.20.58.610:FF:000001">
    <property type="entry name" value="Hsp90 co-chaperone Cdc37-like 1"/>
    <property type="match status" value="1"/>
</dbReference>
<dbReference type="SUPFAM" id="SSF101391">
    <property type="entry name" value="Hsp90 co-chaperone CDC37"/>
    <property type="match status" value="1"/>
</dbReference>
<evidence type="ECO:0000313" key="12">
    <source>
        <dbReference type="Proteomes" id="UP000694867"/>
    </source>
</evidence>
<feature type="domain" description="Cdc37 C-terminal" evidence="9">
    <location>
        <begin position="284"/>
        <end position="377"/>
    </location>
</feature>
<dbReference type="Pfam" id="PF03234">
    <property type="entry name" value="CDC37_N"/>
    <property type="match status" value="1"/>
</dbReference>
<dbReference type="GO" id="GO:0051087">
    <property type="term" value="F:protein-folding chaperone binding"/>
    <property type="evidence" value="ECO:0007669"/>
    <property type="project" value="TreeGrafter"/>
</dbReference>
<dbReference type="CTD" id="11140"/>
<organism evidence="12 13">
    <name type="scientific">Galendromus occidentalis</name>
    <name type="common">western predatory mite</name>
    <dbReference type="NCBI Taxonomy" id="34638"/>
    <lineage>
        <taxon>Eukaryota</taxon>
        <taxon>Metazoa</taxon>
        <taxon>Ecdysozoa</taxon>
        <taxon>Arthropoda</taxon>
        <taxon>Chelicerata</taxon>
        <taxon>Arachnida</taxon>
        <taxon>Acari</taxon>
        <taxon>Parasitiformes</taxon>
        <taxon>Mesostigmata</taxon>
        <taxon>Gamasina</taxon>
        <taxon>Phytoseioidea</taxon>
        <taxon>Phytoseiidae</taxon>
        <taxon>Typhlodrominae</taxon>
        <taxon>Galendromus</taxon>
    </lineage>
</organism>
<keyword evidence="7" id="KW-0175">Coiled coil</keyword>
<evidence type="ECO:0000256" key="4">
    <source>
        <dbReference type="ARBA" id="ARBA00022490"/>
    </source>
</evidence>
<dbReference type="GO" id="GO:0050821">
    <property type="term" value="P:protein stabilization"/>
    <property type="evidence" value="ECO:0007669"/>
    <property type="project" value="TreeGrafter"/>
</dbReference>
<accession>A0AAJ6VW80</accession>
<feature type="compositionally biased region" description="Basic and acidic residues" evidence="8">
    <location>
        <begin position="377"/>
        <end position="397"/>
    </location>
</feature>